<gene>
    <name evidence="1" type="ORF">CEXT_453711</name>
</gene>
<dbReference type="Proteomes" id="UP001054945">
    <property type="component" value="Unassembled WGS sequence"/>
</dbReference>
<accession>A0AAV4TM12</accession>
<dbReference type="AlphaFoldDB" id="A0AAV4TM12"/>
<reference evidence="1 2" key="1">
    <citation type="submission" date="2021-06" db="EMBL/GenBank/DDBJ databases">
        <title>Caerostris extrusa draft genome.</title>
        <authorList>
            <person name="Kono N."/>
            <person name="Arakawa K."/>
        </authorList>
    </citation>
    <scope>NUCLEOTIDE SEQUENCE [LARGE SCALE GENOMIC DNA]</scope>
</reference>
<sequence length="93" mass="10698">MQPLEIPINKCKERKKSLRLMCATYENKTQLSFHLQNGLMEKKQKKRNLYSSAITKDLSDDNVTVNLEGKPPTLGCTECLNVEQWLTLTQCQP</sequence>
<evidence type="ECO:0000313" key="2">
    <source>
        <dbReference type="Proteomes" id="UP001054945"/>
    </source>
</evidence>
<organism evidence="1 2">
    <name type="scientific">Caerostris extrusa</name>
    <name type="common">Bark spider</name>
    <name type="synonym">Caerostris bankana</name>
    <dbReference type="NCBI Taxonomy" id="172846"/>
    <lineage>
        <taxon>Eukaryota</taxon>
        <taxon>Metazoa</taxon>
        <taxon>Ecdysozoa</taxon>
        <taxon>Arthropoda</taxon>
        <taxon>Chelicerata</taxon>
        <taxon>Arachnida</taxon>
        <taxon>Araneae</taxon>
        <taxon>Araneomorphae</taxon>
        <taxon>Entelegynae</taxon>
        <taxon>Araneoidea</taxon>
        <taxon>Araneidae</taxon>
        <taxon>Caerostris</taxon>
    </lineage>
</organism>
<comment type="caution">
    <text evidence="1">The sequence shown here is derived from an EMBL/GenBank/DDBJ whole genome shotgun (WGS) entry which is preliminary data.</text>
</comment>
<keyword evidence="2" id="KW-1185">Reference proteome</keyword>
<proteinExistence type="predicted"/>
<protein>
    <submittedName>
        <fullName evidence="1">Uncharacterized protein</fullName>
    </submittedName>
</protein>
<name>A0AAV4TM12_CAEEX</name>
<evidence type="ECO:0000313" key="1">
    <source>
        <dbReference type="EMBL" id="GIY45003.1"/>
    </source>
</evidence>
<dbReference type="EMBL" id="BPLR01011222">
    <property type="protein sequence ID" value="GIY45003.1"/>
    <property type="molecule type" value="Genomic_DNA"/>
</dbReference>